<keyword evidence="5" id="KW-0411">Iron-sulfur</keyword>
<dbReference type="GO" id="GO:0051536">
    <property type="term" value="F:iron-sulfur cluster binding"/>
    <property type="evidence" value="ECO:0007669"/>
    <property type="project" value="UniProtKB-KW"/>
</dbReference>
<keyword evidence="2" id="KW-1003">Cell membrane</keyword>
<feature type="transmembrane region" description="Helical" evidence="7">
    <location>
        <begin position="276"/>
        <end position="295"/>
    </location>
</feature>
<dbReference type="EMBL" id="AWQQ01000046">
    <property type="protein sequence ID" value="PHJ38717.1"/>
    <property type="molecule type" value="Genomic_DNA"/>
</dbReference>
<evidence type="ECO:0000256" key="6">
    <source>
        <dbReference type="ARBA" id="ARBA00023136"/>
    </source>
</evidence>
<evidence type="ECO:0000256" key="2">
    <source>
        <dbReference type="ARBA" id="ARBA00022475"/>
    </source>
</evidence>
<dbReference type="InterPro" id="IPR017896">
    <property type="entry name" value="4Fe4S_Fe-S-bd"/>
</dbReference>
<keyword evidence="3" id="KW-0479">Metal-binding</keyword>
<dbReference type="GO" id="GO:0005886">
    <property type="term" value="C:plasma membrane"/>
    <property type="evidence" value="ECO:0007669"/>
    <property type="project" value="UniProtKB-SubCell"/>
</dbReference>
<dbReference type="PANTHER" id="PTHR30224:SF4">
    <property type="entry name" value="ELECTRON TRANSPORT PROTEIN YCCM-RELATED"/>
    <property type="match status" value="1"/>
</dbReference>
<accession>A0A2C6M8V3</accession>
<keyword evidence="6 7" id="KW-0472">Membrane</keyword>
<dbReference type="PROSITE" id="PS00198">
    <property type="entry name" value="4FE4S_FER_1"/>
    <property type="match status" value="1"/>
</dbReference>
<name>A0A2C6M8V3_9FIRM</name>
<evidence type="ECO:0000256" key="4">
    <source>
        <dbReference type="ARBA" id="ARBA00023004"/>
    </source>
</evidence>
<evidence type="ECO:0000256" key="5">
    <source>
        <dbReference type="ARBA" id="ARBA00023014"/>
    </source>
</evidence>
<dbReference type="Gene3D" id="3.30.70.20">
    <property type="match status" value="1"/>
</dbReference>
<feature type="domain" description="4Fe-4S ferredoxin-type" evidence="8">
    <location>
        <begin position="241"/>
        <end position="269"/>
    </location>
</feature>
<evidence type="ECO:0000313" key="9">
    <source>
        <dbReference type="EMBL" id="PHJ38717.1"/>
    </source>
</evidence>
<dbReference type="Proteomes" id="UP000222564">
    <property type="component" value="Unassembled WGS sequence"/>
</dbReference>
<keyword evidence="10" id="KW-1185">Reference proteome</keyword>
<keyword evidence="4" id="KW-0408">Iron</keyword>
<sequence>MNWNKASKWLRLLTLLGLLAFVTYASYMHQLLGGRKAPSIHALCPFGALESLYTLLFMGSFIKKIYLGTFVLLILTVVLAILFRRSFCGLLCPFGSLQEAFSLLGRKIFKKRFIVPQKIDKPLRYLKYVILLLTVAMAWYYGKLWMAPYDPYSAYSHIWTVSESIKEDPHAIVGFILLAVTLLGSFLYDRFFCKYLCPVGAFYGIIGKISPTRVERNDNLCIHCKACNKACPVNIDIAKAVKVTSAECINCNECVLACSKTGALEVKTARKAFHPIAMLLIVVGLFFSTILIAQATGNFQTIPSALKEGQIVPISEVKGYYTIEETAIATGFSLKEVYEKLGIPENVSKNTKMKEISNEVPGYNFDEAKAKAGGSENTANNIEKPENYNKVDISGIKGSMTIREASESLNMELMEFYKLFKIPDDVPAQTQMNKIGSVSPGYDFEKIKE</sequence>
<feature type="transmembrane region" description="Helical" evidence="7">
    <location>
        <begin position="169"/>
        <end position="188"/>
    </location>
</feature>
<evidence type="ECO:0000256" key="1">
    <source>
        <dbReference type="ARBA" id="ARBA00004236"/>
    </source>
</evidence>
<organism evidence="9 10">
    <name type="scientific">Desulforamulus profundi</name>
    <dbReference type="NCBI Taxonomy" id="1383067"/>
    <lineage>
        <taxon>Bacteria</taxon>
        <taxon>Bacillati</taxon>
        <taxon>Bacillota</taxon>
        <taxon>Clostridia</taxon>
        <taxon>Eubacteriales</taxon>
        <taxon>Peptococcaceae</taxon>
        <taxon>Desulforamulus</taxon>
    </lineage>
</organism>
<dbReference type="PROSITE" id="PS51379">
    <property type="entry name" value="4FE4S_FER_2"/>
    <property type="match status" value="2"/>
</dbReference>
<comment type="subcellular location">
    <subcellularLocation>
        <location evidence="1">Cell membrane</location>
    </subcellularLocation>
</comment>
<protein>
    <submittedName>
        <fullName evidence="9">4Fe-4S ferredoxin</fullName>
    </submittedName>
</protein>
<evidence type="ECO:0000259" key="8">
    <source>
        <dbReference type="PROSITE" id="PS51379"/>
    </source>
</evidence>
<comment type="caution">
    <text evidence="9">The sequence shown here is derived from an EMBL/GenBank/DDBJ whole genome shotgun (WGS) entry which is preliminary data.</text>
</comment>
<evidence type="ECO:0000313" key="10">
    <source>
        <dbReference type="Proteomes" id="UP000222564"/>
    </source>
</evidence>
<evidence type="ECO:0000256" key="3">
    <source>
        <dbReference type="ARBA" id="ARBA00022723"/>
    </source>
</evidence>
<feature type="transmembrane region" description="Helical" evidence="7">
    <location>
        <begin position="125"/>
        <end position="142"/>
    </location>
</feature>
<dbReference type="PANTHER" id="PTHR30224">
    <property type="entry name" value="ELECTRON TRANSPORT PROTEIN"/>
    <property type="match status" value="1"/>
</dbReference>
<reference evidence="9 10" key="1">
    <citation type="submission" date="2013-09" db="EMBL/GenBank/DDBJ databases">
        <title>Biodegradation of hydrocarbons in the deep terrestrial subsurface : characterization of a microbial consortium composed of two Desulfotomaculum species originating from a deep geological formation.</title>
        <authorList>
            <person name="Aullo T."/>
            <person name="Berlendis S."/>
            <person name="Lascourreges J.-F."/>
            <person name="Dessort D."/>
            <person name="Saint-Laurent S."/>
            <person name="Schraauwers B."/>
            <person name="Mas J."/>
            <person name="Magot M."/>
            <person name="Ranchou-Peyruse A."/>
        </authorList>
    </citation>
    <scope>NUCLEOTIDE SEQUENCE [LARGE SCALE GENOMIC DNA]</scope>
    <source>
        <strain evidence="9 10">Bs107</strain>
    </source>
</reference>
<dbReference type="SUPFAM" id="SSF54862">
    <property type="entry name" value="4Fe-4S ferredoxins"/>
    <property type="match status" value="1"/>
</dbReference>
<proteinExistence type="predicted"/>
<evidence type="ECO:0000256" key="7">
    <source>
        <dbReference type="SAM" id="Phobius"/>
    </source>
</evidence>
<feature type="transmembrane region" description="Helical" evidence="7">
    <location>
        <begin position="65"/>
        <end position="82"/>
    </location>
</feature>
<gene>
    <name evidence="9" type="ORF">P378_08320</name>
</gene>
<dbReference type="AlphaFoldDB" id="A0A2C6M8V3"/>
<dbReference type="InterPro" id="IPR017900">
    <property type="entry name" value="4Fe4S_Fe_S_CS"/>
</dbReference>
<dbReference type="Pfam" id="PF13237">
    <property type="entry name" value="Fer4_10"/>
    <property type="match status" value="1"/>
</dbReference>
<keyword evidence="7" id="KW-0812">Transmembrane</keyword>
<feature type="domain" description="4Fe-4S ferredoxin-type" evidence="8">
    <location>
        <begin position="212"/>
        <end position="240"/>
    </location>
</feature>
<dbReference type="Pfam" id="PF12801">
    <property type="entry name" value="Fer4_5"/>
    <property type="match status" value="2"/>
</dbReference>
<dbReference type="InterPro" id="IPR052378">
    <property type="entry name" value="NosR_regulator"/>
</dbReference>
<keyword evidence="7" id="KW-1133">Transmembrane helix</keyword>
<dbReference type="GO" id="GO:0046872">
    <property type="term" value="F:metal ion binding"/>
    <property type="evidence" value="ECO:0007669"/>
    <property type="project" value="UniProtKB-KW"/>
</dbReference>